<evidence type="ECO:0000256" key="4">
    <source>
        <dbReference type="SAM" id="MobiDB-lite"/>
    </source>
</evidence>
<keyword evidence="2" id="KW-0804">Transcription</keyword>
<dbReference type="InterPro" id="IPR009057">
    <property type="entry name" value="Homeodomain-like_sf"/>
</dbReference>
<feature type="domain" description="Myb-like" evidence="5">
    <location>
        <begin position="164"/>
        <end position="210"/>
    </location>
</feature>
<evidence type="ECO:0000256" key="3">
    <source>
        <dbReference type="ARBA" id="ARBA00023242"/>
    </source>
</evidence>
<evidence type="ECO:0000259" key="6">
    <source>
        <dbReference type="PROSITE" id="PS51293"/>
    </source>
</evidence>
<dbReference type="SUPFAM" id="SSF46689">
    <property type="entry name" value="Homeodomain-like"/>
    <property type="match status" value="1"/>
</dbReference>
<name>A0AAV9IJ82_9RHOD</name>
<dbReference type="AlphaFoldDB" id="A0AAV9IJ82"/>
<dbReference type="PROSITE" id="PS51294">
    <property type="entry name" value="HTH_MYB"/>
    <property type="match status" value="1"/>
</dbReference>
<protein>
    <submittedName>
        <fullName evidence="8">Uncharacterized protein</fullName>
    </submittedName>
</protein>
<keyword evidence="3" id="KW-0539">Nucleus</keyword>
<dbReference type="PROSITE" id="PS50090">
    <property type="entry name" value="MYB_LIKE"/>
    <property type="match status" value="1"/>
</dbReference>
<proteinExistence type="predicted"/>
<keyword evidence="1" id="KW-0805">Transcription regulation</keyword>
<dbReference type="InterPro" id="IPR006447">
    <property type="entry name" value="Myb_dom_plants"/>
</dbReference>
<dbReference type="GO" id="GO:0003677">
    <property type="term" value="F:DNA binding"/>
    <property type="evidence" value="ECO:0007669"/>
    <property type="project" value="InterPro"/>
</dbReference>
<dbReference type="PANTHER" id="PTHR44042:SF67">
    <property type="entry name" value="MYB-LIKE PROTEIN I"/>
    <property type="match status" value="1"/>
</dbReference>
<organism evidence="8 9">
    <name type="scientific">Galdieria yellowstonensis</name>
    <dbReference type="NCBI Taxonomy" id="3028027"/>
    <lineage>
        <taxon>Eukaryota</taxon>
        <taxon>Rhodophyta</taxon>
        <taxon>Bangiophyceae</taxon>
        <taxon>Galdieriales</taxon>
        <taxon>Galdieriaceae</taxon>
        <taxon>Galdieria</taxon>
    </lineage>
</organism>
<dbReference type="NCBIfam" id="TIGR01557">
    <property type="entry name" value="myb_SHAQKYF"/>
    <property type="match status" value="1"/>
</dbReference>
<dbReference type="InterPro" id="IPR001005">
    <property type="entry name" value="SANT/Myb"/>
</dbReference>
<accession>A0AAV9IJ82</accession>
<dbReference type="SMART" id="SM00717">
    <property type="entry name" value="SANT"/>
    <property type="match status" value="1"/>
</dbReference>
<evidence type="ECO:0000259" key="7">
    <source>
        <dbReference type="PROSITE" id="PS51294"/>
    </source>
</evidence>
<feature type="domain" description="SANT" evidence="6">
    <location>
        <begin position="162"/>
        <end position="214"/>
    </location>
</feature>
<evidence type="ECO:0000313" key="9">
    <source>
        <dbReference type="Proteomes" id="UP001300502"/>
    </source>
</evidence>
<feature type="region of interest" description="Disordered" evidence="4">
    <location>
        <begin position="129"/>
        <end position="163"/>
    </location>
</feature>
<evidence type="ECO:0000313" key="8">
    <source>
        <dbReference type="EMBL" id="KAK4527463.1"/>
    </source>
</evidence>
<dbReference type="PROSITE" id="PS51293">
    <property type="entry name" value="SANT"/>
    <property type="match status" value="1"/>
</dbReference>
<dbReference type="Gene3D" id="1.10.10.60">
    <property type="entry name" value="Homeodomain-like"/>
    <property type="match status" value="1"/>
</dbReference>
<dbReference type="CDD" id="cd00167">
    <property type="entry name" value="SANT"/>
    <property type="match status" value="1"/>
</dbReference>
<dbReference type="InterPro" id="IPR017930">
    <property type="entry name" value="Myb_dom"/>
</dbReference>
<dbReference type="EMBL" id="JANCYU010000052">
    <property type="protein sequence ID" value="KAK4527463.1"/>
    <property type="molecule type" value="Genomic_DNA"/>
</dbReference>
<feature type="domain" description="HTH myb-type" evidence="7">
    <location>
        <begin position="163"/>
        <end position="214"/>
    </location>
</feature>
<sequence>MDNHPNDNLHTCSDTQWTSKEDYYSNTTSCPEKQRKKVIYNRSRIVHVDEMIRAILPKLDTVQQASVQHYYDAWKRKQLKTHHLLVHLRNIVSLDLLHSEVERIRQDKWKKSRRQSTRRNNRLFTVATNNYNNTTTPENEETKTNNNSGPCNPPTEEHAAVSVKRSWTKEEHFLFLQGLEEYGKGQWQSIANKIGTKTASQVRSHCKKYLMRQQKDEQSKKMKTIHDMTLESPEMQQLAKKQQQQQQTKKENNLSIMNNHKESFWPPFEQIVIDRKDGDNHPKTYPNIDSTRVDIIDQKHGEQTKIPYFIRERRIRNLERCLLQTKQSIYWMLSQLGNNC</sequence>
<evidence type="ECO:0000256" key="2">
    <source>
        <dbReference type="ARBA" id="ARBA00023163"/>
    </source>
</evidence>
<evidence type="ECO:0000256" key="1">
    <source>
        <dbReference type="ARBA" id="ARBA00023015"/>
    </source>
</evidence>
<keyword evidence="9" id="KW-1185">Reference proteome</keyword>
<dbReference type="Pfam" id="PF00249">
    <property type="entry name" value="Myb_DNA-binding"/>
    <property type="match status" value="1"/>
</dbReference>
<dbReference type="PANTHER" id="PTHR44042">
    <property type="entry name" value="DUPLICATED HOMEODOMAIN-LIKE SUPERFAMILY PROTEIN-RELATED"/>
    <property type="match status" value="1"/>
</dbReference>
<dbReference type="Proteomes" id="UP001300502">
    <property type="component" value="Unassembled WGS sequence"/>
</dbReference>
<comment type="caution">
    <text evidence="8">The sequence shown here is derived from an EMBL/GenBank/DDBJ whole genome shotgun (WGS) entry which is preliminary data.</text>
</comment>
<gene>
    <name evidence="8" type="ORF">GAYE_SCF40G5385</name>
</gene>
<dbReference type="InterPro" id="IPR017884">
    <property type="entry name" value="SANT_dom"/>
</dbReference>
<reference evidence="8 9" key="1">
    <citation type="submission" date="2022-07" db="EMBL/GenBank/DDBJ databases">
        <title>Genome-wide signatures of adaptation to extreme environments.</title>
        <authorList>
            <person name="Cho C.H."/>
            <person name="Yoon H.S."/>
        </authorList>
    </citation>
    <scope>NUCLEOTIDE SEQUENCE [LARGE SCALE GENOMIC DNA]</scope>
    <source>
        <strain evidence="8 9">108.79 E11</strain>
    </source>
</reference>
<evidence type="ECO:0000259" key="5">
    <source>
        <dbReference type="PROSITE" id="PS50090"/>
    </source>
</evidence>